<name>A0A7X1LN30_KLEPN</name>
<protein>
    <submittedName>
        <fullName evidence="1">Type II toxin-antitoxin system YafO family toxin</fullName>
    </submittedName>
</protein>
<evidence type="ECO:0000313" key="2">
    <source>
        <dbReference type="Proteomes" id="UP000592342"/>
    </source>
</evidence>
<dbReference type="Pfam" id="PF13957">
    <property type="entry name" value="YafO_toxin"/>
    <property type="match status" value="1"/>
</dbReference>
<organism evidence="1 2">
    <name type="scientific">Klebsiella pneumoniae</name>
    <dbReference type="NCBI Taxonomy" id="573"/>
    <lineage>
        <taxon>Bacteria</taxon>
        <taxon>Pseudomonadati</taxon>
        <taxon>Pseudomonadota</taxon>
        <taxon>Gammaproteobacteria</taxon>
        <taxon>Enterobacterales</taxon>
        <taxon>Enterobacteriaceae</taxon>
        <taxon>Klebsiella/Raoultella group</taxon>
        <taxon>Klebsiella</taxon>
        <taxon>Klebsiella pneumoniae complex</taxon>
    </lineage>
</organism>
<reference evidence="1 2" key="1">
    <citation type="submission" date="2020-08" db="EMBL/GenBank/DDBJ databases">
        <title>Tigecycline and colistin resistance in Klebsiella pneumoniae.</title>
        <authorList>
            <person name="Ramesh N."/>
            <person name="Shanthini T."/>
            <person name="Prasanth M."/>
            <person name="Senthilkumar N."/>
            <person name="Meesala Krishna M."/>
            <person name="Guruswami G."/>
        </authorList>
    </citation>
    <scope>NUCLEOTIDE SEQUENCE [LARGE SCALE GENOMIC DNA]</scope>
    <source>
        <strain evidence="1 2">SHM 84</strain>
    </source>
</reference>
<comment type="caution">
    <text evidence="1">The sequence shown here is derived from an EMBL/GenBank/DDBJ whole genome shotgun (WGS) entry which is preliminary data.</text>
</comment>
<dbReference type="AlphaFoldDB" id="A0A7X1LN30"/>
<accession>A0A7X1LN30</accession>
<dbReference type="EMBL" id="JACLRA010000008">
    <property type="protein sequence ID" value="MBC2863393.1"/>
    <property type="molecule type" value="Genomic_DNA"/>
</dbReference>
<evidence type="ECO:0000313" key="1">
    <source>
        <dbReference type="EMBL" id="MBC2863393.1"/>
    </source>
</evidence>
<gene>
    <name evidence="1" type="ORF">H7U16_27820</name>
</gene>
<dbReference type="InterPro" id="IPR020353">
    <property type="entry name" value="Toxin_YafO"/>
</dbReference>
<proteinExistence type="predicted"/>
<sequence>MYHLQANRLALGSSWARRPFDFPTFASDANVHHIHLNLRYERTRTERRANFHRTSNHYLVYTEHMWDSGRYLLMGVVTPAHEKMPANNNQLLSYFAEVAERFHSS</sequence>
<dbReference type="Proteomes" id="UP000592342">
    <property type="component" value="Unassembled WGS sequence"/>
</dbReference>